<dbReference type="SUPFAM" id="SSF143422">
    <property type="entry name" value="Transposase IS200-like"/>
    <property type="match status" value="1"/>
</dbReference>
<feature type="domain" description="Transposase IS200-like" evidence="2">
    <location>
        <begin position="2"/>
        <end position="55"/>
    </location>
</feature>
<name>A0ABP6LJ71_9ACTN</name>
<dbReference type="InterPro" id="IPR036515">
    <property type="entry name" value="Transposase_17_sf"/>
</dbReference>
<dbReference type="Pfam" id="PF01797">
    <property type="entry name" value="Y1_Tnp"/>
    <property type="match status" value="1"/>
</dbReference>
<evidence type="ECO:0000256" key="1">
    <source>
        <dbReference type="SAM" id="MobiDB-lite"/>
    </source>
</evidence>
<comment type="caution">
    <text evidence="3">The sequence shown here is derived from an EMBL/GenBank/DDBJ whole genome shotgun (WGS) entry which is preliminary data.</text>
</comment>
<evidence type="ECO:0000313" key="4">
    <source>
        <dbReference type="Proteomes" id="UP001499930"/>
    </source>
</evidence>
<reference evidence="4" key="1">
    <citation type="journal article" date="2019" name="Int. J. Syst. Evol. Microbiol.">
        <title>The Global Catalogue of Microorganisms (GCM) 10K type strain sequencing project: providing services to taxonomists for standard genome sequencing and annotation.</title>
        <authorList>
            <consortium name="The Broad Institute Genomics Platform"/>
            <consortium name="The Broad Institute Genome Sequencing Center for Infectious Disease"/>
            <person name="Wu L."/>
            <person name="Ma J."/>
        </authorList>
    </citation>
    <scope>NUCLEOTIDE SEQUENCE [LARGE SCALE GENOMIC DNA]</scope>
    <source>
        <strain evidence="4">JCM 3106</strain>
    </source>
</reference>
<gene>
    <name evidence="3" type="ORF">GCM10017559_82510</name>
</gene>
<organism evidence="3 4">
    <name type="scientific">Streptosporangium longisporum</name>
    <dbReference type="NCBI Taxonomy" id="46187"/>
    <lineage>
        <taxon>Bacteria</taxon>
        <taxon>Bacillati</taxon>
        <taxon>Actinomycetota</taxon>
        <taxon>Actinomycetes</taxon>
        <taxon>Streptosporangiales</taxon>
        <taxon>Streptosporangiaceae</taxon>
        <taxon>Streptosporangium</taxon>
    </lineage>
</organism>
<protein>
    <recommendedName>
        <fullName evidence="2">Transposase IS200-like domain-containing protein</fullName>
    </recommendedName>
</protein>
<keyword evidence="4" id="KW-1185">Reference proteome</keyword>
<proteinExistence type="predicted"/>
<feature type="region of interest" description="Disordered" evidence="1">
    <location>
        <begin position="51"/>
        <end position="86"/>
    </location>
</feature>
<accession>A0ABP6LJ71</accession>
<dbReference type="EMBL" id="BAAAWD010000031">
    <property type="protein sequence ID" value="GAA3041292.1"/>
    <property type="molecule type" value="Genomic_DNA"/>
</dbReference>
<evidence type="ECO:0000313" key="3">
    <source>
        <dbReference type="EMBL" id="GAA3041292.1"/>
    </source>
</evidence>
<sequence length="86" mass="9362">MNVPPKITLSKLVNSIKGVSSRRMPQEFPEPARHCYRANKLWPGSCFAGSVGRTTQRPEPVHRVTNRPSQGTLGPGGPPARAYIPA</sequence>
<dbReference type="Gene3D" id="3.30.70.1290">
    <property type="entry name" value="Transposase IS200-like"/>
    <property type="match status" value="1"/>
</dbReference>
<evidence type="ECO:0000259" key="2">
    <source>
        <dbReference type="Pfam" id="PF01797"/>
    </source>
</evidence>
<dbReference type="Proteomes" id="UP001499930">
    <property type="component" value="Unassembled WGS sequence"/>
</dbReference>
<dbReference type="InterPro" id="IPR002686">
    <property type="entry name" value="Transposase_17"/>
</dbReference>